<dbReference type="EMBL" id="JAMTCK010000003">
    <property type="protein sequence ID" value="MCP2164785.1"/>
    <property type="molecule type" value="Genomic_DNA"/>
</dbReference>
<comment type="subcellular location">
    <subcellularLocation>
        <location evidence="1 7">Cell membrane</location>
        <topology evidence="1 7">Multi-pass membrane protein</topology>
    </subcellularLocation>
</comment>
<dbReference type="InterPro" id="IPR051393">
    <property type="entry name" value="ABC_transporter_permease"/>
</dbReference>
<feature type="domain" description="ABC transmembrane type-1" evidence="9">
    <location>
        <begin position="102"/>
        <end position="318"/>
    </location>
</feature>
<name>A0AAE3GAY4_9PSEU</name>
<comment type="caution">
    <text evidence="10">The sequence shown here is derived from an EMBL/GenBank/DDBJ whole genome shotgun (WGS) entry which is preliminary data.</text>
</comment>
<dbReference type="InterPro" id="IPR035906">
    <property type="entry name" value="MetI-like_sf"/>
</dbReference>
<feature type="region of interest" description="Disordered" evidence="8">
    <location>
        <begin position="1"/>
        <end position="34"/>
    </location>
</feature>
<evidence type="ECO:0000256" key="1">
    <source>
        <dbReference type="ARBA" id="ARBA00004651"/>
    </source>
</evidence>
<dbReference type="Proteomes" id="UP001206128">
    <property type="component" value="Unassembled WGS sequence"/>
</dbReference>
<evidence type="ECO:0000256" key="8">
    <source>
        <dbReference type="SAM" id="MobiDB-lite"/>
    </source>
</evidence>
<keyword evidence="4 7" id="KW-0812">Transmembrane</keyword>
<feature type="transmembrane region" description="Helical" evidence="7">
    <location>
        <begin position="297"/>
        <end position="319"/>
    </location>
</feature>
<organism evidence="10 11">
    <name type="scientific">Goodfellowiella coeruleoviolacea</name>
    <dbReference type="NCBI Taxonomy" id="334858"/>
    <lineage>
        <taxon>Bacteria</taxon>
        <taxon>Bacillati</taxon>
        <taxon>Actinomycetota</taxon>
        <taxon>Actinomycetes</taxon>
        <taxon>Pseudonocardiales</taxon>
        <taxon>Pseudonocardiaceae</taxon>
        <taxon>Goodfellowiella</taxon>
    </lineage>
</organism>
<dbReference type="GO" id="GO:0005886">
    <property type="term" value="C:plasma membrane"/>
    <property type="evidence" value="ECO:0007669"/>
    <property type="project" value="UniProtKB-SubCell"/>
</dbReference>
<evidence type="ECO:0000256" key="6">
    <source>
        <dbReference type="ARBA" id="ARBA00023136"/>
    </source>
</evidence>
<accession>A0AAE3GAY4</accession>
<evidence type="ECO:0000259" key="9">
    <source>
        <dbReference type="PROSITE" id="PS50928"/>
    </source>
</evidence>
<keyword evidence="3" id="KW-1003">Cell membrane</keyword>
<dbReference type="InterPro" id="IPR000515">
    <property type="entry name" value="MetI-like"/>
</dbReference>
<dbReference type="AlphaFoldDB" id="A0AAE3GAY4"/>
<dbReference type="PANTHER" id="PTHR30193:SF37">
    <property type="entry name" value="INNER MEMBRANE ABC TRANSPORTER PERMEASE PROTEIN YCJO"/>
    <property type="match status" value="1"/>
</dbReference>
<feature type="transmembrane region" description="Helical" evidence="7">
    <location>
        <begin position="39"/>
        <end position="61"/>
    </location>
</feature>
<evidence type="ECO:0000256" key="5">
    <source>
        <dbReference type="ARBA" id="ARBA00022989"/>
    </source>
</evidence>
<dbReference type="CDD" id="cd06261">
    <property type="entry name" value="TM_PBP2"/>
    <property type="match status" value="1"/>
</dbReference>
<dbReference type="SUPFAM" id="SSF161098">
    <property type="entry name" value="MetI-like"/>
    <property type="match status" value="1"/>
</dbReference>
<keyword evidence="6 7" id="KW-0472">Membrane</keyword>
<evidence type="ECO:0000256" key="4">
    <source>
        <dbReference type="ARBA" id="ARBA00022692"/>
    </source>
</evidence>
<dbReference type="Gene3D" id="1.10.3720.10">
    <property type="entry name" value="MetI-like"/>
    <property type="match status" value="1"/>
</dbReference>
<feature type="transmembrane region" description="Helical" evidence="7">
    <location>
        <begin position="106"/>
        <end position="126"/>
    </location>
</feature>
<keyword evidence="5 7" id="KW-1133">Transmembrane helix</keyword>
<evidence type="ECO:0000256" key="2">
    <source>
        <dbReference type="ARBA" id="ARBA00022448"/>
    </source>
</evidence>
<feature type="transmembrane region" description="Helical" evidence="7">
    <location>
        <begin position="138"/>
        <end position="161"/>
    </location>
</feature>
<dbReference type="RefSeq" id="WP_253768872.1">
    <property type="nucleotide sequence ID" value="NZ_JAMTCK010000003.1"/>
</dbReference>
<dbReference type="Pfam" id="PF00528">
    <property type="entry name" value="BPD_transp_1"/>
    <property type="match status" value="1"/>
</dbReference>
<proteinExistence type="inferred from homology"/>
<gene>
    <name evidence="10" type="ORF">LX83_001625</name>
</gene>
<evidence type="ECO:0000313" key="11">
    <source>
        <dbReference type="Proteomes" id="UP001206128"/>
    </source>
</evidence>
<keyword evidence="2 7" id="KW-0813">Transport</keyword>
<dbReference type="PANTHER" id="PTHR30193">
    <property type="entry name" value="ABC TRANSPORTER PERMEASE PROTEIN"/>
    <property type="match status" value="1"/>
</dbReference>
<dbReference type="PROSITE" id="PS50928">
    <property type="entry name" value="ABC_TM1"/>
    <property type="match status" value="1"/>
</dbReference>
<protein>
    <submittedName>
        <fullName evidence="10">N,N'-diacetylchitobiose transport system permease protein</fullName>
    </submittedName>
</protein>
<evidence type="ECO:0000313" key="10">
    <source>
        <dbReference type="EMBL" id="MCP2164785.1"/>
    </source>
</evidence>
<reference evidence="10" key="1">
    <citation type="submission" date="2022-06" db="EMBL/GenBank/DDBJ databases">
        <title>Genomic Encyclopedia of Archaeal and Bacterial Type Strains, Phase II (KMG-II): from individual species to whole genera.</title>
        <authorList>
            <person name="Goeker M."/>
        </authorList>
    </citation>
    <scope>NUCLEOTIDE SEQUENCE</scope>
    <source>
        <strain evidence="10">DSM 43935</strain>
    </source>
</reference>
<keyword evidence="11" id="KW-1185">Reference proteome</keyword>
<comment type="similarity">
    <text evidence="7">Belongs to the binding-protein-dependent transport system permease family.</text>
</comment>
<sequence length="330" mass="35693">MTATTNTAVSAGNTPPAPRSTAGAAPTRRRGQQSTGQRMLPYLLLAPAVLGILALLGWPVLSVLLTSVRKLDLGELMRGQVVWVGFDNYVEIISDPGFWEITLRTLLFTAGCVASIVLGGLLVALLMRHVPPAVRVLLQLSLVLAWAMPNLAATTTFQWIFDPNFGILNKTLVLFGFDGFAGYSWFTSGLSTLTVIVVVVAWQGIPFTAFTMYAGLLAVPGDLYEAAGIDGANSWQSFRAVTWPALRPILTVCTFLSILWDFKLFTQVWAMRQGGPDGGSTTLSVLQYLNGISAKHFGLAAAVSVLMIVVLFVLTAQYIRLLVRSREVDL</sequence>
<feature type="compositionally biased region" description="Polar residues" evidence="8">
    <location>
        <begin position="1"/>
        <end position="13"/>
    </location>
</feature>
<evidence type="ECO:0000256" key="3">
    <source>
        <dbReference type="ARBA" id="ARBA00022475"/>
    </source>
</evidence>
<dbReference type="GO" id="GO:0055085">
    <property type="term" value="P:transmembrane transport"/>
    <property type="evidence" value="ECO:0007669"/>
    <property type="project" value="InterPro"/>
</dbReference>
<evidence type="ECO:0000256" key="7">
    <source>
        <dbReference type="RuleBase" id="RU363032"/>
    </source>
</evidence>